<dbReference type="Gene3D" id="3.40.50.150">
    <property type="entry name" value="Vaccinia Virus protein VP39"/>
    <property type="match status" value="1"/>
</dbReference>
<name>A0AAE9KG67_9NEIS</name>
<organism evidence="11 13">
    <name type="scientific">Uruburuella suis</name>
    <dbReference type="NCBI Taxonomy" id="252130"/>
    <lineage>
        <taxon>Bacteria</taxon>
        <taxon>Pseudomonadati</taxon>
        <taxon>Pseudomonadota</taxon>
        <taxon>Betaproteobacteria</taxon>
        <taxon>Neisseriales</taxon>
        <taxon>Neisseriaceae</taxon>
        <taxon>Uruburuella</taxon>
    </lineage>
</organism>
<dbReference type="Pfam" id="PF08241">
    <property type="entry name" value="Methyltransf_11"/>
    <property type="match status" value="1"/>
</dbReference>
<dbReference type="GO" id="GO:0032259">
    <property type="term" value="P:methylation"/>
    <property type="evidence" value="ECO:0007669"/>
    <property type="project" value="UniProtKB-KW"/>
</dbReference>
<feature type="domain" description="Methyltransferase type 11" evidence="9">
    <location>
        <begin position="52"/>
        <end position="141"/>
    </location>
</feature>
<accession>A0AAE9KG67</accession>
<dbReference type="EMBL" id="CP091507">
    <property type="protein sequence ID" value="UOO78555.1"/>
    <property type="molecule type" value="Genomic_DNA"/>
</dbReference>
<keyword evidence="4 8" id="KW-0489">Methyltransferase</keyword>
<evidence type="ECO:0000259" key="9">
    <source>
        <dbReference type="Pfam" id="PF08241"/>
    </source>
</evidence>
<comment type="pathway">
    <text evidence="2 8">Cofactor biosynthesis; biotin biosynthesis.</text>
</comment>
<proteinExistence type="inferred from homology"/>
<evidence type="ECO:0000256" key="2">
    <source>
        <dbReference type="ARBA" id="ARBA00004746"/>
    </source>
</evidence>
<evidence type="ECO:0000313" key="11">
    <source>
        <dbReference type="EMBL" id="UOO78555.1"/>
    </source>
</evidence>
<dbReference type="CDD" id="cd02440">
    <property type="entry name" value="AdoMet_MTases"/>
    <property type="match status" value="1"/>
</dbReference>
<dbReference type="InterPro" id="IPR013216">
    <property type="entry name" value="Methyltransf_11"/>
</dbReference>
<dbReference type="GO" id="GO:0010340">
    <property type="term" value="F:carboxyl-O-methyltransferase activity"/>
    <property type="evidence" value="ECO:0007669"/>
    <property type="project" value="UniProtKB-UniRule"/>
</dbReference>
<comment type="catalytic activity">
    <reaction evidence="1 8">
        <text>malonyl-[ACP] + S-adenosyl-L-methionine = malonyl-[ACP] methyl ester + S-adenosyl-L-homocysteine</text>
        <dbReference type="Rhea" id="RHEA:17105"/>
        <dbReference type="Rhea" id="RHEA-COMP:9623"/>
        <dbReference type="Rhea" id="RHEA-COMP:9954"/>
        <dbReference type="ChEBI" id="CHEBI:57856"/>
        <dbReference type="ChEBI" id="CHEBI:59789"/>
        <dbReference type="ChEBI" id="CHEBI:78449"/>
        <dbReference type="ChEBI" id="CHEBI:78845"/>
        <dbReference type="EC" id="2.1.1.197"/>
    </reaction>
</comment>
<dbReference type="NCBIfam" id="TIGR02072">
    <property type="entry name" value="BioC"/>
    <property type="match status" value="1"/>
</dbReference>
<dbReference type="Proteomes" id="UP000294721">
    <property type="component" value="Unassembled WGS sequence"/>
</dbReference>
<dbReference type="RefSeq" id="WP_132954246.1">
    <property type="nucleotide sequence ID" value="NZ_CP091507.1"/>
</dbReference>
<keyword evidence="6 8" id="KW-0949">S-adenosyl-L-methionine</keyword>
<dbReference type="KEGG" id="usu:LVJ78_07470"/>
<dbReference type="EMBL" id="SLXE01000020">
    <property type="protein sequence ID" value="TCP03626.1"/>
    <property type="molecule type" value="Genomic_DNA"/>
</dbReference>
<dbReference type="HAMAP" id="MF_00835">
    <property type="entry name" value="BioC"/>
    <property type="match status" value="1"/>
</dbReference>
<evidence type="ECO:0000313" key="13">
    <source>
        <dbReference type="Proteomes" id="UP000829756"/>
    </source>
</evidence>
<protein>
    <recommendedName>
        <fullName evidence="3 8">Malonyl-[acyl-carrier protein] O-methyltransferase</fullName>
        <shortName evidence="8">Malonyl-ACP O-methyltransferase</shortName>
        <ecNumber evidence="3 8">2.1.1.197</ecNumber>
    </recommendedName>
    <alternativeName>
        <fullName evidence="8">Biotin synthesis protein BioC</fullName>
    </alternativeName>
</protein>
<reference evidence="10 12" key="1">
    <citation type="submission" date="2019-03" db="EMBL/GenBank/DDBJ databases">
        <title>Genomic Encyclopedia of Type Strains, Phase IV (KMG-IV): sequencing the most valuable type-strain genomes for metagenomic binning, comparative biology and taxonomic classification.</title>
        <authorList>
            <person name="Goeker M."/>
        </authorList>
    </citation>
    <scope>NUCLEOTIDE SEQUENCE [LARGE SCALE GENOMIC DNA]</scope>
    <source>
        <strain evidence="10 12">DSM 17474</strain>
    </source>
</reference>
<sequence length="258" mass="27888">MPSEHKQHIARAFSQAAATYDDAAALQRQVGTRLLHLLEQRHQSNLAGQTVLDIGAGSGHFSRIMQEKGACVLALDLAEGMLRRIHTQQRAAACLLADAEALPLAGGSIDICFSSLALQWCNLAQAAAQMQRITRAGGCIAVATPAEGSLWQLRQAWQAADAAPHVNRFLTPAGIQTAFACFGQIEVCTETITQEFADLKSLLDSLKHVGANHVFARRAGLTGKARWQRFAAAYETLRNDKGLLPLDYCISYIVIGKP</sequence>
<dbReference type="InterPro" id="IPR050602">
    <property type="entry name" value="Malonyl-ACP_OMT"/>
</dbReference>
<evidence type="ECO:0000256" key="6">
    <source>
        <dbReference type="ARBA" id="ARBA00022691"/>
    </source>
</evidence>
<reference evidence="11" key="2">
    <citation type="submission" date="2021-12" db="EMBL/GenBank/DDBJ databases">
        <authorList>
            <person name="Veyrier F.J."/>
        </authorList>
    </citation>
    <scope>NUCLEOTIDE SEQUENCE</scope>
    <source>
        <strain evidence="11">1258/02</strain>
    </source>
</reference>
<evidence type="ECO:0000313" key="10">
    <source>
        <dbReference type="EMBL" id="TCP03626.1"/>
    </source>
</evidence>
<dbReference type="Proteomes" id="UP000829756">
    <property type="component" value="Chromosome"/>
</dbReference>
<dbReference type="InterPro" id="IPR011814">
    <property type="entry name" value="BioC"/>
</dbReference>
<evidence type="ECO:0000256" key="1">
    <source>
        <dbReference type="ARBA" id="ARBA00000852"/>
    </source>
</evidence>
<dbReference type="GO" id="GO:0008757">
    <property type="term" value="F:S-adenosylmethionine-dependent methyltransferase activity"/>
    <property type="evidence" value="ECO:0007669"/>
    <property type="project" value="InterPro"/>
</dbReference>
<dbReference type="GO" id="GO:0102130">
    <property type="term" value="F:malonyl-CoA methyltransferase activity"/>
    <property type="evidence" value="ECO:0007669"/>
    <property type="project" value="UniProtKB-EC"/>
</dbReference>
<comment type="similarity">
    <text evidence="8">Belongs to the methyltransferase superfamily.</text>
</comment>
<comment type="function">
    <text evidence="8">Converts the free carboxyl group of a malonyl-thioester to its methyl ester by transfer of a methyl group from S-adenosyl-L-methionine (SAM). It allows to synthesize pimeloyl-ACP via the fatty acid synthetic pathway.</text>
</comment>
<evidence type="ECO:0000256" key="5">
    <source>
        <dbReference type="ARBA" id="ARBA00022679"/>
    </source>
</evidence>
<dbReference type="EC" id="2.1.1.197" evidence="3 8"/>
<gene>
    <name evidence="8 11" type="primary">bioC</name>
    <name evidence="10" type="ORF">EV680_12036</name>
    <name evidence="11" type="ORF">LVJ78_07470</name>
</gene>
<dbReference type="SUPFAM" id="SSF53335">
    <property type="entry name" value="S-adenosyl-L-methionine-dependent methyltransferases"/>
    <property type="match status" value="1"/>
</dbReference>
<dbReference type="GO" id="GO:0009102">
    <property type="term" value="P:biotin biosynthetic process"/>
    <property type="evidence" value="ECO:0007669"/>
    <property type="project" value="UniProtKB-UniRule"/>
</dbReference>
<evidence type="ECO:0000256" key="8">
    <source>
        <dbReference type="HAMAP-Rule" id="MF_00835"/>
    </source>
</evidence>
<dbReference type="AlphaFoldDB" id="A0AAE9KG67"/>
<reference evidence="11" key="3">
    <citation type="journal article" date="2022" name="Res Sq">
        <title>Evolution of multicellular longitudinally dividing oral cavity symbionts (Neisseriaceae).</title>
        <authorList>
            <person name="Nyongesa S."/>
            <person name="Weber P."/>
            <person name="Bernet E."/>
            <person name="Pullido F."/>
            <person name="Nieckarz M."/>
            <person name="Delaby M."/>
            <person name="Nieves C."/>
            <person name="Viehboeck T."/>
            <person name="Krause N."/>
            <person name="Rivera-Millot A."/>
            <person name="Nakamura A."/>
            <person name="Vischer N."/>
            <person name="VanNieuwenhze M."/>
            <person name="Brun Y."/>
            <person name="Cava F."/>
            <person name="Bulgheresi S."/>
            <person name="Veyrier F."/>
        </authorList>
    </citation>
    <scope>NUCLEOTIDE SEQUENCE</scope>
    <source>
        <strain evidence="11">1258/02</strain>
    </source>
</reference>
<evidence type="ECO:0000256" key="3">
    <source>
        <dbReference type="ARBA" id="ARBA00012327"/>
    </source>
</evidence>
<dbReference type="PANTHER" id="PTHR13090">
    <property type="entry name" value="ARGININE-HYDROXYLASE NDUFAF5, MITOCHONDRIAL"/>
    <property type="match status" value="1"/>
</dbReference>
<evidence type="ECO:0000256" key="7">
    <source>
        <dbReference type="ARBA" id="ARBA00022756"/>
    </source>
</evidence>
<dbReference type="PANTHER" id="PTHR13090:SF1">
    <property type="entry name" value="ARGININE-HYDROXYLASE NDUFAF5, MITOCHONDRIAL"/>
    <property type="match status" value="1"/>
</dbReference>
<keyword evidence="5 8" id="KW-0808">Transferase</keyword>
<evidence type="ECO:0000313" key="12">
    <source>
        <dbReference type="Proteomes" id="UP000294721"/>
    </source>
</evidence>
<keyword evidence="7 8" id="KW-0093">Biotin biosynthesis</keyword>
<evidence type="ECO:0000256" key="4">
    <source>
        <dbReference type="ARBA" id="ARBA00022603"/>
    </source>
</evidence>
<keyword evidence="12" id="KW-1185">Reference proteome</keyword>
<dbReference type="InterPro" id="IPR029063">
    <property type="entry name" value="SAM-dependent_MTases_sf"/>
</dbReference>